<proteinExistence type="predicted"/>
<organism evidence="1 2">
    <name type="scientific">Parahaliea maris</name>
    <dbReference type="NCBI Taxonomy" id="2716870"/>
    <lineage>
        <taxon>Bacteria</taxon>
        <taxon>Pseudomonadati</taxon>
        <taxon>Pseudomonadota</taxon>
        <taxon>Gammaproteobacteria</taxon>
        <taxon>Cellvibrionales</taxon>
        <taxon>Halieaceae</taxon>
        <taxon>Parahaliea</taxon>
    </lineage>
</organism>
<gene>
    <name evidence="1" type="ORF">FV139_12815</name>
</gene>
<name>A0A5C8ZWB7_9GAMM</name>
<protein>
    <submittedName>
        <fullName evidence="1">Uncharacterized protein</fullName>
    </submittedName>
</protein>
<keyword evidence="2" id="KW-1185">Reference proteome</keyword>
<accession>A0A5C8ZWB7</accession>
<dbReference type="EMBL" id="VRZA01000004">
    <property type="protein sequence ID" value="TXS92843.1"/>
    <property type="molecule type" value="Genomic_DNA"/>
</dbReference>
<evidence type="ECO:0000313" key="1">
    <source>
        <dbReference type="EMBL" id="TXS92843.1"/>
    </source>
</evidence>
<dbReference type="Proteomes" id="UP000321039">
    <property type="component" value="Unassembled WGS sequence"/>
</dbReference>
<sequence>MNSIQERRLVYIALLLAGALTGAMAGWQAAFWTLVQMSMVVEAIYWLGRPLRRRADFETRI</sequence>
<reference evidence="1 2" key="1">
    <citation type="submission" date="2019-08" db="EMBL/GenBank/DDBJ databases">
        <title>Parahaliea maris sp. nov., isolated from the surface seawater.</title>
        <authorList>
            <person name="Liu Y."/>
        </authorList>
    </citation>
    <scope>NUCLEOTIDE SEQUENCE [LARGE SCALE GENOMIC DNA]</scope>
    <source>
        <strain evidence="1 2">HSLHS9</strain>
    </source>
</reference>
<comment type="caution">
    <text evidence="1">The sequence shown here is derived from an EMBL/GenBank/DDBJ whole genome shotgun (WGS) entry which is preliminary data.</text>
</comment>
<dbReference type="AlphaFoldDB" id="A0A5C8ZWB7"/>
<evidence type="ECO:0000313" key="2">
    <source>
        <dbReference type="Proteomes" id="UP000321039"/>
    </source>
</evidence>
<dbReference type="RefSeq" id="WP_148068846.1">
    <property type="nucleotide sequence ID" value="NZ_VRZA01000004.1"/>
</dbReference>